<feature type="region of interest" description="Disordered" evidence="2">
    <location>
        <begin position="145"/>
        <end position="184"/>
    </location>
</feature>
<evidence type="ECO:0008006" key="5">
    <source>
        <dbReference type="Google" id="ProtNLM"/>
    </source>
</evidence>
<dbReference type="PANTHER" id="PTHR28573">
    <property type="entry name" value="SPINDLE AND KINETOCHORE-ASSOCIATED PROTEIN 1"/>
    <property type="match status" value="1"/>
</dbReference>
<protein>
    <recommendedName>
        <fullName evidence="5">Spindle and kinetochore-associated protein 1</fullName>
    </recommendedName>
</protein>
<name>A0ABR4N0M6_9FUNG</name>
<evidence type="ECO:0000256" key="2">
    <source>
        <dbReference type="SAM" id="MobiDB-lite"/>
    </source>
</evidence>
<reference evidence="3 4" key="1">
    <citation type="submission" date="2023-09" db="EMBL/GenBank/DDBJ databases">
        <title>Pangenome analysis of Batrachochytrium dendrobatidis and related Chytrids.</title>
        <authorList>
            <person name="Yacoub M.N."/>
            <person name="Stajich J.E."/>
            <person name="James T.Y."/>
        </authorList>
    </citation>
    <scope>NUCLEOTIDE SEQUENCE [LARGE SCALE GENOMIC DNA]</scope>
    <source>
        <strain evidence="3 4">JEL0888</strain>
    </source>
</reference>
<feature type="region of interest" description="Disordered" evidence="2">
    <location>
        <begin position="1"/>
        <end position="32"/>
    </location>
</feature>
<dbReference type="Pfam" id="PF07160">
    <property type="entry name" value="SKA1"/>
    <property type="match status" value="1"/>
</dbReference>
<organism evidence="3 4">
    <name type="scientific">Polyrhizophydium stewartii</name>
    <dbReference type="NCBI Taxonomy" id="2732419"/>
    <lineage>
        <taxon>Eukaryota</taxon>
        <taxon>Fungi</taxon>
        <taxon>Fungi incertae sedis</taxon>
        <taxon>Chytridiomycota</taxon>
        <taxon>Chytridiomycota incertae sedis</taxon>
        <taxon>Chytridiomycetes</taxon>
        <taxon>Rhizophydiales</taxon>
        <taxon>Rhizophydiales incertae sedis</taxon>
        <taxon>Polyrhizophydium</taxon>
    </lineage>
</organism>
<evidence type="ECO:0000313" key="3">
    <source>
        <dbReference type="EMBL" id="KAL2913077.1"/>
    </source>
</evidence>
<dbReference type="InterPro" id="IPR009829">
    <property type="entry name" value="SKA1"/>
</dbReference>
<dbReference type="PANTHER" id="PTHR28573:SF1">
    <property type="entry name" value="SPINDLE AND KINETOCHORE-ASSOCIATED PROTEIN 1"/>
    <property type="match status" value="1"/>
</dbReference>
<accession>A0ABR4N0M6</accession>
<comment type="caution">
    <text evidence="3">The sequence shown here is derived from an EMBL/GenBank/DDBJ whole genome shotgun (WGS) entry which is preliminary data.</text>
</comment>
<evidence type="ECO:0000256" key="1">
    <source>
        <dbReference type="ARBA" id="ARBA00006836"/>
    </source>
</evidence>
<dbReference type="EMBL" id="JADGIZ020000052">
    <property type="protein sequence ID" value="KAL2913077.1"/>
    <property type="molecule type" value="Genomic_DNA"/>
</dbReference>
<feature type="compositionally biased region" description="Low complexity" evidence="2">
    <location>
        <begin position="1"/>
        <end position="19"/>
    </location>
</feature>
<proteinExistence type="inferred from homology"/>
<dbReference type="Proteomes" id="UP001527925">
    <property type="component" value="Unassembled WGS sequence"/>
</dbReference>
<feature type="compositionally biased region" description="Low complexity" evidence="2">
    <location>
        <begin position="145"/>
        <end position="182"/>
    </location>
</feature>
<sequence>MLAAPQAAAAAPLPSAGAGPSPPLPSPEPRASLEDLVGSLFTDRIQRLRELLAVRSATHLGTPPRQASDLKVQVAQLESQSAQLENYLKGELATLQRARAASLARLKLQEAALQRMLSMMPPSMFPPEPADASAFAPAPAAAVGAAPGAADADDGSVGSPSDASASVSGQPPAAAASASTAPVKSGKPARSIALISEAEYNKIPAYIVNRTPCERLNQAISELNHLIADKYAIIKMPQNKMNKVQRSIYWDHKQLITPDIKGLVFVTEADLKDKAGWTTSEFKFDAIGRNVIAILRHLGRIREVRGGGATRIVLQ</sequence>
<dbReference type="Gene3D" id="1.10.10.1890">
    <property type="entry name" value="Ska1 microtubule binding domain-like"/>
    <property type="match status" value="1"/>
</dbReference>
<evidence type="ECO:0000313" key="4">
    <source>
        <dbReference type="Proteomes" id="UP001527925"/>
    </source>
</evidence>
<gene>
    <name evidence="3" type="ORF">HK105_207422</name>
</gene>
<dbReference type="InterPro" id="IPR042031">
    <property type="entry name" value="SKA1_MBD_sf"/>
</dbReference>
<keyword evidence="4" id="KW-1185">Reference proteome</keyword>
<comment type="similarity">
    <text evidence="1">Belongs to the SKA1 family.</text>
</comment>